<proteinExistence type="predicted"/>
<name>A0A2D2DRY0_9BURK</name>
<protein>
    <submittedName>
        <fullName evidence="1">Uncharacterized protein</fullName>
    </submittedName>
</protein>
<dbReference type="AlphaFoldDB" id="A0A2D2DRY0"/>
<organism evidence="1 2">
    <name type="scientific">Massilia violaceinigra</name>
    <dbReference type="NCBI Taxonomy" id="2045208"/>
    <lineage>
        <taxon>Bacteria</taxon>
        <taxon>Pseudomonadati</taxon>
        <taxon>Pseudomonadota</taxon>
        <taxon>Betaproteobacteria</taxon>
        <taxon>Burkholderiales</taxon>
        <taxon>Oxalobacteraceae</taxon>
        <taxon>Telluria group</taxon>
        <taxon>Massilia</taxon>
    </lineage>
</organism>
<dbReference type="RefSeq" id="WP_099880183.1">
    <property type="nucleotide sequence ID" value="NZ_CP024608.1"/>
</dbReference>
<sequence length="648" mass="73627">MLNSLPPTCTDEQWRDLVQLSRHDHISGADVRIAARVYSQGRDDLNNWLDRLQEPPEWRTLLDLDLIKEREARMIRRADHRANFTSYIDAIRAGDYGMVQLAMGYLGRNQDASVDGENATDHLSTWVGEDVANASLIGFENYLNRPDTPPTCDQIANSAAEGRHWPTAYVVVVALAERYRNKVGFSDVDSERLLTALFQLWYTHIDAQAKLDGLEQAVTAEICTRGLWPESIQRFYEPQLQGSKASQVNFYWMTRETSPATTIQSSCFASKWLQQFPDLSEHSESELIVQLLKARRHDELQCLAASKIQALPKNRRPIWDAVCLITDFNITTARIDASPIEPGLLWPVKEVLTEHLVDNHGQLLVPQYEWLIATFRRIWLAAQSPHDGWCGDRNPWDAFSYILHLINRLGNDARDSAAAALSRLSNFPPDESTDHIRAVAAEQRRIRVESNFALPTLDAIEAIMRDRVPQNGADLQVVIEDELQIVQAKIRSDDVESWRGFYSEEGEPYDEERCRNILLGLLRQGTAGITYDLETHVYEEKKVDITCSAGQLRLPVEVKGQWHRDLWNAADQQLDRLYTPDWRAAGRGIYLVLWFGPHVAENKRLRTAGRGVALPQTAADLRSMLSANSAAIRDGRVVAVVMDIERTR</sequence>
<evidence type="ECO:0000313" key="1">
    <source>
        <dbReference type="EMBL" id="ATQ77742.1"/>
    </source>
</evidence>
<dbReference type="Proteomes" id="UP000229897">
    <property type="component" value="Chromosome"/>
</dbReference>
<keyword evidence="2" id="KW-1185">Reference proteome</keyword>
<dbReference type="KEGG" id="mass:CR152_26990"/>
<gene>
    <name evidence="1" type="ORF">CR152_26990</name>
</gene>
<evidence type="ECO:0000313" key="2">
    <source>
        <dbReference type="Proteomes" id="UP000229897"/>
    </source>
</evidence>
<accession>A0A2D2DRY0</accession>
<dbReference type="EMBL" id="CP024608">
    <property type="protein sequence ID" value="ATQ77742.1"/>
    <property type="molecule type" value="Genomic_DNA"/>
</dbReference>
<reference evidence="1" key="1">
    <citation type="submission" date="2017-10" db="EMBL/GenBank/DDBJ databases">
        <title>Massilia psychrophilum sp. nov., a novel purple-pigmented bacterium isolated from Tianshan glacier, Xinjiang Municipality, China.</title>
        <authorList>
            <person name="Wang H."/>
        </authorList>
    </citation>
    <scope>NUCLEOTIDE SEQUENCE [LARGE SCALE GENOMIC DNA]</scope>
    <source>
        <strain evidence="1">B2</strain>
    </source>
</reference>
<dbReference type="OrthoDB" id="9004810at2"/>